<gene>
    <name evidence="7" type="ORF">C9I98_06950</name>
</gene>
<keyword evidence="5" id="KW-0804">Transcription</keyword>
<dbReference type="InterPro" id="IPR036390">
    <property type="entry name" value="WH_DNA-bd_sf"/>
</dbReference>
<feature type="domain" description="HTH lysR-type" evidence="6">
    <location>
        <begin position="1"/>
        <end position="58"/>
    </location>
</feature>
<dbReference type="FunFam" id="1.10.10.10:FF:000001">
    <property type="entry name" value="LysR family transcriptional regulator"/>
    <property type="match status" value="1"/>
</dbReference>
<evidence type="ECO:0000256" key="4">
    <source>
        <dbReference type="ARBA" id="ARBA00023159"/>
    </source>
</evidence>
<dbReference type="GO" id="GO:0003700">
    <property type="term" value="F:DNA-binding transcription factor activity"/>
    <property type="evidence" value="ECO:0007669"/>
    <property type="project" value="InterPro"/>
</dbReference>
<sequence>MNFRQLKYFTEIVDAGSFLKASKNLLIAQPALSQHIASLEDELGTQLFIRSPRGVTVTAAGEVLYQHGKKILGQLKQAKDDVRDEVNIPKGDVAVVFPPMLSIYVAPRLVKEIELEYPDINLRPMEARSLTSQAMVERGRADLGLIAGDKPKGNLNSEIIYEEPLFFIEQYPSSEPETVTGGQISFSELSRKPLVLSQKSHALRAMLEELSEKKKLPLNIKLETESTRLIEHFVTEGVAHGVFPWPSIYKLCQDKKIVARRIVKPEMSRQIYLSWPSSYPLNTATMIVKEKILSILEDLYQEGVIVGEWLR</sequence>
<dbReference type="InterPro" id="IPR005119">
    <property type="entry name" value="LysR_subst-bd"/>
</dbReference>
<dbReference type="AlphaFoldDB" id="A0A2T3NWB0"/>
<evidence type="ECO:0000313" key="7">
    <source>
        <dbReference type="EMBL" id="PSW20584.1"/>
    </source>
</evidence>
<dbReference type="GO" id="GO:2000142">
    <property type="term" value="P:regulation of DNA-templated transcription initiation"/>
    <property type="evidence" value="ECO:0007669"/>
    <property type="project" value="TreeGrafter"/>
</dbReference>
<name>A0A2T3NWB0_9GAMM</name>
<reference evidence="7 8" key="1">
    <citation type="submission" date="2018-01" db="EMBL/GenBank/DDBJ databases">
        <title>Whole genome sequencing of Histamine producing bacteria.</title>
        <authorList>
            <person name="Butler K."/>
        </authorList>
    </citation>
    <scope>NUCLEOTIDE SEQUENCE [LARGE SCALE GENOMIC DNA]</scope>
    <source>
        <strain evidence="7 8">DSM 100436</strain>
    </source>
</reference>
<dbReference type="PROSITE" id="PS50931">
    <property type="entry name" value="HTH_LYSR"/>
    <property type="match status" value="1"/>
</dbReference>
<dbReference type="OrthoDB" id="9808620at2"/>
<dbReference type="Pfam" id="PF03466">
    <property type="entry name" value="LysR_substrate"/>
    <property type="match status" value="1"/>
</dbReference>
<evidence type="ECO:0000256" key="2">
    <source>
        <dbReference type="ARBA" id="ARBA00023015"/>
    </source>
</evidence>
<dbReference type="PRINTS" id="PR00039">
    <property type="entry name" value="HTHLYSR"/>
</dbReference>
<dbReference type="Gene3D" id="1.10.10.10">
    <property type="entry name" value="Winged helix-like DNA-binding domain superfamily/Winged helix DNA-binding domain"/>
    <property type="match status" value="1"/>
</dbReference>
<dbReference type="RefSeq" id="WP_036816354.1">
    <property type="nucleotide sequence ID" value="NZ_JGVO01000023.1"/>
</dbReference>
<accession>A0A2T3NWB0</accession>
<evidence type="ECO:0000256" key="3">
    <source>
        <dbReference type="ARBA" id="ARBA00023125"/>
    </source>
</evidence>
<organism evidence="7 8">
    <name type="scientific">Photobacterium sanctipauli</name>
    <dbReference type="NCBI Taxonomy" id="1342794"/>
    <lineage>
        <taxon>Bacteria</taxon>
        <taxon>Pseudomonadati</taxon>
        <taxon>Pseudomonadota</taxon>
        <taxon>Gammaproteobacteria</taxon>
        <taxon>Vibrionales</taxon>
        <taxon>Vibrionaceae</taxon>
        <taxon>Photobacterium</taxon>
    </lineage>
</organism>
<keyword evidence="8" id="KW-1185">Reference proteome</keyword>
<keyword evidence="4" id="KW-0010">Activator</keyword>
<comment type="caution">
    <text evidence="7">The sequence shown here is derived from an EMBL/GenBank/DDBJ whole genome shotgun (WGS) entry which is preliminary data.</text>
</comment>
<keyword evidence="3" id="KW-0238">DNA-binding</keyword>
<evidence type="ECO:0000313" key="8">
    <source>
        <dbReference type="Proteomes" id="UP000241771"/>
    </source>
</evidence>
<dbReference type="PANTHER" id="PTHR30293">
    <property type="entry name" value="TRANSCRIPTIONAL REGULATORY PROTEIN NAC-RELATED"/>
    <property type="match status" value="1"/>
</dbReference>
<dbReference type="PANTHER" id="PTHR30293:SF0">
    <property type="entry name" value="NITROGEN ASSIMILATION REGULATORY PROTEIN NAC"/>
    <property type="match status" value="1"/>
</dbReference>
<dbReference type="SUPFAM" id="SSF46785">
    <property type="entry name" value="Winged helix' DNA-binding domain"/>
    <property type="match status" value="1"/>
</dbReference>
<evidence type="ECO:0000256" key="5">
    <source>
        <dbReference type="ARBA" id="ARBA00023163"/>
    </source>
</evidence>
<dbReference type="Pfam" id="PF00126">
    <property type="entry name" value="HTH_1"/>
    <property type="match status" value="1"/>
</dbReference>
<dbReference type="EMBL" id="PYMA01000003">
    <property type="protein sequence ID" value="PSW20584.1"/>
    <property type="molecule type" value="Genomic_DNA"/>
</dbReference>
<dbReference type="Gene3D" id="3.40.190.10">
    <property type="entry name" value="Periplasmic binding protein-like II"/>
    <property type="match status" value="2"/>
</dbReference>
<keyword evidence="2" id="KW-0805">Transcription regulation</keyword>
<dbReference type="InterPro" id="IPR000847">
    <property type="entry name" value="LysR_HTH_N"/>
</dbReference>
<evidence type="ECO:0000256" key="1">
    <source>
        <dbReference type="ARBA" id="ARBA00009437"/>
    </source>
</evidence>
<dbReference type="GO" id="GO:0003677">
    <property type="term" value="F:DNA binding"/>
    <property type="evidence" value="ECO:0007669"/>
    <property type="project" value="UniProtKB-KW"/>
</dbReference>
<proteinExistence type="inferred from homology"/>
<evidence type="ECO:0000259" key="6">
    <source>
        <dbReference type="PROSITE" id="PS50931"/>
    </source>
</evidence>
<dbReference type="InterPro" id="IPR036388">
    <property type="entry name" value="WH-like_DNA-bd_sf"/>
</dbReference>
<comment type="similarity">
    <text evidence="1">Belongs to the LysR transcriptional regulatory family.</text>
</comment>
<dbReference type="Proteomes" id="UP000241771">
    <property type="component" value="Unassembled WGS sequence"/>
</dbReference>
<protein>
    <submittedName>
        <fullName evidence="7">LysR family transcriptional regulator</fullName>
    </submittedName>
</protein>
<dbReference type="SUPFAM" id="SSF53850">
    <property type="entry name" value="Periplasmic binding protein-like II"/>
    <property type="match status" value="1"/>
</dbReference>